<name>A0A2M7R5W1_9BACT</name>
<comment type="caution">
    <text evidence="1">The sequence shown here is derived from an EMBL/GenBank/DDBJ whole genome shotgun (WGS) entry which is preliminary data.</text>
</comment>
<gene>
    <name evidence="1" type="ORF">COY73_03620</name>
</gene>
<organism evidence="1 2">
    <name type="scientific">Candidatus Nealsonbacteria bacterium CG_4_10_14_0_8_um_filter_37_14</name>
    <dbReference type="NCBI Taxonomy" id="1974684"/>
    <lineage>
        <taxon>Bacteria</taxon>
        <taxon>Candidatus Nealsoniibacteriota</taxon>
    </lineage>
</organism>
<dbReference type="AlphaFoldDB" id="A0A2M7R5W1"/>
<sequence>MTAVEVVAEIVRIHPKIEALGFYVYAPHYNIMESRKIPLLPHLLYHDPSKKVVGLKRHEITAEKLNQIIASFQNKNLVLAVLSKKK</sequence>
<dbReference type="Proteomes" id="UP000230767">
    <property type="component" value="Unassembled WGS sequence"/>
</dbReference>
<evidence type="ECO:0000313" key="1">
    <source>
        <dbReference type="EMBL" id="PIY88487.1"/>
    </source>
</evidence>
<reference evidence="2" key="1">
    <citation type="submission" date="2017-09" db="EMBL/GenBank/DDBJ databases">
        <title>Depth-based differentiation of microbial function through sediment-hosted aquifers and enrichment of novel symbionts in the deep terrestrial subsurface.</title>
        <authorList>
            <person name="Probst A.J."/>
            <person name="Ladd B."/>
            <person name="Jarett J.K."/>
            <person name="Geller-Mcgrath D.E."/>
            <person name="Sieber C.M.K."/>
            <person name="Emerson J.B."/>
            <person name="Anantharaman K."/>
            <person name="Thomas B.C."/>
            <person name="Malmstrom R."/>
            <person name="Stieglmeier M."/>
            <person name="Klingl A."/>
            <person name="Woyke T."/>
            <person name="Ryan C.M."/>
            <person name="Banfield J.F."/>
        </authorList>
    </citation>
    <scope>NUCLEOTIDE SEQUENCE [LARGE SCALE GENOMIC DNA]</scope>
</reference>
<protein>
    <submittedName>
        <fullName evidence="1">Uncharacterized protein</fullName>
    </submittedName>
</protein>
<accession>A0A2M7R5W1</accession>
<proteinExistence type="predicted"/>
<dbReference type="EMBL" id="PFLW01000087">
    <property type="protein sequence ID" value="PIY88487.1"/>
    <property type="molecule type" value="Genomic_DNA"/>
</dbReference>
<evidence type="ECO:0000313" key="2">
    <source>
        <dbReference type="Proteomes" id="UP000230767"/>
    </source>
</evidence>